<gene>
    <name evidence="2" type="ORF">RJT34_12086</name>
</gene>
<dbReference type="Proteomes" id="UP001359559">
    <property type="component" value="Unassembled WGS sequence"/>
</dbReference>
<dbReference type="AlphaFoldDB" id="A0AAN9JL54"/>
<dbReference type="EMBL" id="JAYKXN010000003">
    <property type="protein sequence ID" value="KAK7301225.1"/>
    <property type="molecule type" value="Genomic_DNA"/>
</dbReference>
<protein>
    <submittedName>
        <fullName evidence="2">Uncharacterized protein</fullName>
    </submittedName>
</protein>
<reference evidence="2 3" key="1">
    <citation type="submission" date="2024-01" db="EMBL/GenBank/DDBJ databases">
        <title>The genomes of 5 underutilized Papilionoideae crops provide insights into root nodulation and disease resistance.</title>
        <authorList>
            <person name="Yuan L."/>
        </authorList>
    </citation>
    <scope>NUCLEOTIDE SEQUENCE [LARGE SCALE GENOMIC DNA]</scope>
    <source>
        <strain evidence="2">LY-2023</strain>
        <tissue evidence="2">Leaf</tissue>
    </source>
</reference>
<proteinExistence type="predicted"/>
<accession>A0AAN9JL54</accession>
<evidence type="ECO:0000313" key="2">
    <source>
        <dbReference type="EMBL" id="KAK7301225.1"/>
    </source>
</evidence>
<name>A0AAN9JL54_CLITE</name>
<evidence type="ECO:0000256" key="1">
    <source>
        <dbReference type="SAM" id="MobiDB-lite"/>
    </source>
</evidence>
<evidence type="ECO:0000313" key="3">
    <source>
        <dbReference type="Proteomes" id="UP001359559"/>
    </source>
</evidence>
<keyword evidence="3" id="KW-1185">Reference proteome</keyword>
<comment type="caution">
    <text evidence="2">The sequence shown here is derived from an EMBL/GenBank/DDBJ whole genome shotgun (WGS) entry which is preliminary data.</text>
</comment>
<feature type="region of interest" description="Disordered" evidence="1">
    <location>
        <begin position="175"/>
        <end position="199"/>
    </location>
</feature>
<organism evidence="2 3">
    <name type="scientific">Clitoria ternatea</name>
    <name type="common">Butterfly pea</name>
    <dbReference type="NCBI Taxonomy" id="43366"/>
    <lineage>
        <taxon>Eukaryota</taxon>
        <taxon>Viridiplantae</taxon>
        <taxon>Streptophyta</taxon>
        <taxon>Embryophyta</taxon>
        <taxon>Tracheophyta</taxon>
        <taxon>Spermatophyta</taxon>
        <taxon>Magnoliopsida</taxon>
        <taxon>eudicotyledons</taxon>
        <taxon>Gunneridae</taxon>
        <taxon>Pentapetalae</taxon>
        <taxon>rosids</taxon>
        <taxon>fabids</taxon>
        <taxon>Fabales</taxon>
        <taxon>Fabaceae</taxon>
        <taxon>Papilionoideae</taxon>
        <taxon>50 kb inversion clade</taxon>
        <taxon>NPAAA clade</taxon>
        <taxon>indigoferoid/millettioid clade</taxon>
        <taxon>Phaseoleae</taxon>
        <taxon>Clitoria</taxon>
    </lineage>
</organism>
<sequence>MKVKDLQLLEGSQRLAFSGSGCLRCIRVLRAAGKQKKKEEEQLWTCCSGCRSCRGRRRSGWGCLWLTKAGKEKTHAVGAPVVVARVAELAREGNRRRRSSRRRERTLEAVAAEKKGRTRQKWREKKREIGFLKLKGETGEETYQITLKKLENAAILKQDKITPVVGRDPDLILPRDQHSVVGGGRSAPSHRYSGRSAAI</sequence>